<name>A0A1V6NRE7_PENDC</name>
<protein>
    <recommendedName>
        <fullName evidence="6">FAD-binding domain-containing protein</fullName>
    </recommendedName>
</protein>
<sequence length="409" mass="45500">MAAALTLGLRGHRIIVLEAAPKIAEVGAGIQVSPNMLKLFERWGVSGLIHARDVALEHIHIRRWEDGKLLTTMPVNKTFGQQVVIHRADLHNALIEKAVALDNVQLHEDSLVTDVTFNPPSVTLANGRVLNGDVVIGADGIKSTIRGHMLEDPTIKAVATGDAAYRIMLPRSIMEKDSDLKELIDEPQATRWLGPSRHIVAYPVRKHDLYNVVLLHPDSHEVEESWTTKGSKQAMVDNYKGWDPKVRKLIDLVDADEVLEWKLCLHHPLKTWIRESVALIGDACHPMLPYVAQGAAQAVEDAAALGVLLSTISSRNEIPHALRVYEQSRKQRAETVQQSGSENRITLHLPDGPEQLARDAQFLESASGSNPDKWADRQTQEFLWGWDAEKAALEAWNNLVEDNKAKAYL</sequence>
<dbReference type="Gene3D" id="3.50.50.60">
    <property type="entry name" value="FAD/NAD(P)-binding domain"/>
    <property type="match status" value="1"/>
</dbReference>
<comment type="caution">
    <text evidence="7">The sequence shown here is derived from an EMBL/GenBank/DDBJ whole genome shotgun (WGS) entry which is preliminary data.</text>
</comment>
<dbReference type="SUPFAM" id="SSF54373">
    <property type="entry name" value="FAD-linked reductases, C-terminal domain"/>
    <property type="match status" value="1"/>
</dbReference>
<evidence type="ECO:0000256" key="4">
    <source>
        <dbReference type="ARBA" id="ARBA00023002"/>
    </source>
</evidence>
<evidence type="ECO:0000256" key="2">
    <source>
        <dbReference type="ARBA" id="ARBA00022630"/>
    </source>
</evidence>
<dbReference type="Pfam" id="PF01494">
    <property type="entry name" value="FAD_binding_3"/>
    <property type="match status" value="1"/>
</dbReference>
<dbReference type="GO" id="GO:0004497">
    <property type="term" value="F:monooxygenase activity"/>
    <property type="evidence" value="ECO:0007669"/>
    <property type="project" value="UniProtKB-KW"/>
</dbReference>
<evidence type="ECO:0000256" key="5">
    <source>
        <dbReference type="ARBA" id="ARBA00023033"/>
    </source>
</evidence>
<dbReference type="OrthoDB" id="16820at2759"/>
<reference evidence="8" key="1">
    <citation type="journal article" date="2017" name="Nat. Microbiol.">
        <title>Global analysis of biosynthetic gene clusters reveals vast potential of secondary metabolite production in Penicillium species.</title>
        <authorList>
            <person name="Nielsen J.C."/>
            <person name="Grijseels S."/>
            <person name="Prigent S."/>
            <person name="Ji B."/>
            <person name="Dainat J."/>
            <person name="Nielsen K.F."/>
            <person name="Frisvad J.C."/>
            <person name="Workman M."/>
            <person name="Nielsen J."/>
        </authorList>
    </citation>
    <scope>NUCLEOTIDE SEQUENCE [LARGE SCALE GENOMIC DNA]</scope>
    <source>
        <strain evidence="8">IBT 11843</strain>
    </source>
</reference>
<comment type="similarity">
    <text evidence="1">Belongs to the paxM FAD-dependent monooxygenase family.</text>
</comment>
<evidence type="ECO:0000313" key="8">
    <source>
        <dbReference type="Proteomes" id="UP000191522"/>
    </source>
</evidence>
<dbReference type="AlphaFoldDB" id="A0A1V6NRE7"/>
<dbReference type="InterPro" id="IPR036188">
    <property type="entry name" value="FAD/NAD-bd_sf"/>
</dbReference>
<keyword evidence="8" id="KW-1185">Reference proteome</keyword>
<evidence type="ECO:0000256" key="3">
    <source>
        <dbReference type="ARBA" id="ARBA00022827"/>
    </source>
</evidence>
<dbReference type="InterPro" id="IPR002938">
    <property type="entry name" value="FAD-bd"/>
</dbReference>
<dbReference type="OMA" id="IAGYCPT"/>
<dbReference type="FunFam" id="3.50.50.60:FF:000115">
    <property type="entry name" value="Salicylate hydroxylase, putative"/>
    <property type="match status" value="1"/>
</dbReference>
<evidence type="ECO:0000313" key="7">
    <source>
        <dbReference type="EMBL" id="OQD67220.1"/>
    </source>
</evidence>
<dbReference type="InterPro" id="IPR050493">
    <property type="entry name" value="FAD-dep_Monooxygenase_BioMet"/>
</dbReference>
<proteinExistence type="inferred from homology"/>
<evidence type="ECO:0000256" key="1">
    <source>
        <dbReference type="ARBA" id="ARBA00007992"/>
    </source>
</evidence>
<dbReference type="PANTHER" id="PTHR13789">
    <property type="entry name" value="MONOOXYGENASE"/>
    <property type="match status" value="1"/>
</dbReference>
<dbReference type="EMBL" id="MDYL01000041">
    <property type="protein sequence ID" value="OQD67220.1"/>
    <property type="molecule type" value="Genomic_DNA"/>
</dbReference>
<keyword evidence="5" id="KW-0503">Monooxygenase</keyword>
<dbReference type="STRING" id="69771.A0A1V6NRE7"/>
<keyword evidence="4" id="KW-0560">Oxidoreductase</keyword>
<dbReference type="PRINTS" id="PR00420">
    <property type="entry name" value="RNGMNOXGNASE"/>
</dbReference>
<accession>A0A1V6NRE7</accession>
<dbReference type="PANTHER" id="PTHR13789:SF307">
    <property type="entry name" value="HYDROXYLASE, PUTATIVE (AFU_ORTHOLOGUE AFUA_2G04330)-RELATED"/>
    <property type="match status" value="1"/>
</dbReference>
<dbReference type="GO" id="GO:0071949">
    <property type="term" value="F:FAD binding"/>
    <property type="evidence" value="ECO:0007669"/>
    <property type="project" value="InterPro"/>
</dbReference>
<gene>
    <name evidence="7" type="ORF">PENDEC_c041G03547</name>
</gene>
<dbReference type="SUPFAM" id="SSF51905">
    <property type="entry name" value="FAD/NAD(P)-binding domain"/>
    <property type="match status" value="1"/>
</dbReference>
<keyword evidence="2" id="KW-0285">Flavoprotein</keyword>
<keyword evidence="3" id="KW-0274">FAD</keyword>
<feature type="domain" description="FAD-binding" evidence="6">
    <location>
        <begin position="2"/>
        <end position="337"/>
    </location>
</feature>
<dbReference type="Proteomes" id="UP000191522">
    <property type="component" value="Unassembled WGS sequence"/>
</dbReference>
<organism evidence="7 8">
    <name type="scientific">Penicillium decumbens</name>
    <dbReference type="NCBI Taxonomy" id="69771"/>
    <lineage>
        <taxon>Eukaryota</taxon>
        <taxon>Fungi</taxon>
        <taxon>Dikarya</taxon>
        <taxon>Ascomycota</taxon>
        <taxon>Pezizomycotina</taxon>
        <taxon>Eurotiomycetes</taxon>
        <taxon>Eurotiomycetidae</taxon>
        <taxon>Eurotiales</taxon>
        <taxon>Aspergillaceae</taxon>
        <taxon>Penicillium</taxon>
    </lineage>
</organism>
<evidence type="ECO:0000259" key="6">
    <source>
        <dbReference type="Pfam" id="PF01494"/>
    </source>
</evidence>